<dbReference type="InterPro" id="IPR023214">
    <property type="entry name" value="HAD_sf"/>
</dbReference>
<dbReference type="Proteomes" id="UP000230779">
    <property type="component" value="Unassembled WGS sequence"/>
</dbReference>
<sequence length="126" mass="14719">MARGLIIFDFNRTLYNPDEDCLFEGVDYILGAYSRKYILAVIAKGDQKRKELLGRLGIEQFFQSISFKESKSENDYRECLRKFNYNPNQCWSIGDRIKSEIAISKNLGLRTIWFKNGKFSNEAPKD</sequence>
<dbReference type="Pfam" id="PF13242">
    <property type="entry name" value="Hydrolase_like"/>
    <property type="match status" value="1"/>
</dbReference>
<dbReference type="PANTHER" id="PTHR46470">
    <property type="entry name" value="N-ACYLNEURAMINATE-9-PHOSPHATASE"/>
    <property type="match status" value="1"/>
</dbReference>
<comment type="caution">
    <text evidence="3">The sequence shown here is derived from an EMBL/GenBank/DDBJ whole genome shotgun (WGS) entry which is preliminary data.</text>
</comment>
<feature type="non-terminal residue" evidence="3">
    <location>
        <position position="126"/>
    </location>
</feature>
<dbReference type="InterPro" id="IPR051400">
    <property type="entry name" value="HAD-like_hydrolase"/>
</dbReference>
<keyword evidence="2" id="KW-0460">Magnesium</keyword>
<dbReference type="AlphaFoldDB" id="A0A2M7RIR9"/>
<dbReference type="SUPFAM" id="SSF56784">
    <property type="entry name" value="HAD-like"/>
    <property type="match status" value="1"/>
</dbReference>
<protein>
    <recommendedName>
        <fullName evidence="5">HAD family hydrolase</fullName>
    </recommendedName>
</protein>
<evidence type="ECO:0000256" key="1">
    <source>
        <dbReference type="ARBA" id="ARBA00022801"/>
    </source>
</evidence>
<organism evidence="3 4">
    <name type="scientific">Candidatus Kerfeldbacteria bacterium CG_4_10_14_0_8_um_filter_42_10</name>
    <dbReference type="NCBI Taxonomy" id="2014248"/>
    <lineage>
        <taxon>Bacteria</taxon>
        <taxon>Candidatus Kerfeldiibacteriota</taxon>
    </lineage>
</organism>
<evidence type="ECO:0000256" key="2">
    <source>
        <dbReference type="ARBA" id="ARBA00022842"/>
    </source>
</evidence>
<dbReference type="GO" id="GO:0016787">
    <property type="term" value="F:hydrolase activity"/>
    <property type="evidence" value="ECO:0007669"/>
    <property type="project" value="UniProtKB-KW"/>
</dbReference>
<keyword evidence="1" id="KW-0378">Hydrolase</keyword>
<dbReference type="Gene3D" id="3.40.50.1000">
    <property type="entry name" value="HAD superfamily/HAD-like"/>
    <property type="match status" value="1"/>
</dbReference>
<proteinExistence type="predicted"/>
<gene>
    <name evidence="3" type="ORF">COY66_04130</name>
</gene>
<reference evidence="3 4" key="1">
    <citation type="submission" date="2017-09" db="EMBL/GenBank/DDBJ databases">
        <title>Depth-based differentiation of microbial function through sediment-hosted aquifers and enrichment of novel symbionts in the deep terrestrial subsurface.</title>
        <authorList>
            <person name="Probst A.J."/>
            <person name="Ladd B."/>
            <person name="Jarett J.K."/>
            <person name="Geller-Mcgrath D.E."/>
            <person name="Sieber C.M."/>
            <person name="Emerson J.B."/>
            <person name="Anantharaman K."/>
            <person name="Thomas B.C."/>
            <person name="Malmstrom R."/>
            <person name="Stieglmeier M."/>
            <person name="Klingl A."/>
            <person name="Woyke T."/>
            <person name="Ryan C.M."/>
            <person name="Banfield J.F."/>
        </authorList>
    </citation>
    <scope>NUCLEOTIDE SEQUENCE [LARGE SCALE GENOMIC DNA]</scope>
    <source>
        <strain evidence="3">CG_4_10_14_0_8_um_filter_42_10</strain>
    </source>
</reference>
<accession>A0A2M7RIR9</accession>
<evidence type="ECO:0000313" key="3">
    <source>
        <dbReference type="EMBL" id="PIY96452.1"/>
    </source>
</evidence>
<name>A0A2M7RIR9_9BACT</name>
<evidence type="ECO:0000313" key="4">
    <source>
        <dbReference type="Proteomes" id="UP000230779"/>
    </source>
</evidence>
<evidence type="ECO:0008006" key="5">
    <source>
        <dbReference type="Google" id="ProtNLM"/>
    </source>
</evidence>
<dbReference type="EMBL" id="PFMD01000049">
    <property type="protein sequence ID" value="PIY96452.1"/>
    <property type="molecule type" value="Genomic_DNA"/>
</dbReference>
<dbReference type="InterPro" id="IPR036412">
    <property type="entry name" value="HAD-like_sf"/>
</dbReference>